<dbReference type="EMBL" id="CP002198">
    <property type="protein sequence ID" value="ADN16472.1"/>
    <property type="molecule type" value="Genomic_DNA"/>
</dbReference>
<evidence type="ECO:0000313" key="2">
    <source>
        <dbReference type="Proteomes" id="UP000008206"/>
    </source>
</evidence>
<evidence type="ECO:0000313" key="1">
    <source>
        <dbReference type="EMBL" id="ADN16472.1"/>
    </source>
</evidence>
<proteinExistence type="predicted"/>
<dbReference type="Proteomes" id="UP000008206">
    <property type="component" value="Chromosome"/>
</dbReference>
<reference evidence="2" key="1">
    <citation type="journal article" date="2011" name="MBio">
        <title>Novel metabolic attributes of the genus Cyanothece, comprising a group of unicellular nitrogen-fixing Cyanobacteria.</title>
        <authorList>
            <person name="Bandyopadhyay A."/>
            <person name="Elvitigala T."/>
            <person name="Welsh E."/>
            <person name="Stockel J."/>
            <person name="Liberton M."/>
            <person name="Min H."/>
            <person name="Sherman L.A."/>
            <person name="Pakrasi H.B."/>
        </authorList>
    </citation>
    <scope>NUCLEOTIDE SEQUENCE [LARGE SCALE GENOMIC DNA]</scope>
    <source>
        <strain evidence="2">PCC 7822</strain>
    </source>
</reference>
<dbReference type="HOGENOM" id="CLU_2000123_0_0_3"/>
<gene>
    <name evidence="1" type="ordered locus">Cyan7822_4563</name>
</gene>
<sequence>MAKFVIWKLTQDNRDYYFQAPENHYNGSLSPGITGVTLATEEEKAKYPIIPVANLLKSPVANRVNLSIRIGTGATAKRRSLKFLIPVWKLPSVEAVKSGNYTTADGQSATILGIHKPLKRGYKS</sequence>
<dbReference type="STRING" id="497965.Cyan7822_4563"/>
<accession>E0UD07</accession>
<protein>
    <submittedName>
        <fullName evidence="1">Uncharacterized protein</fullName>
    </submittedName>
</protein>
<dbReference type="KEGG" id="cyj:Cyan7822_4563"/>
<keyword evidence="2" id="KW-1185">Reference proteome</keyword>
<dbReference type="RefSeq" id="WP_013324517.1">
    <property type="nucleotide sequence ID" value="NC_014501.1"/>
</dbReference>
<organism evidence="1 2">
    <name type="scientific">Gloeothece verrucosa (strain PCC 7822)</name>
    <name type="common">Cyanothece sp. (strain PCC 7822)</name>
    <dbReference type="NCBI Taxonomy" id="497965"/>
    <lineage>
        <taxon>Bacteria</taxon>
        <taxon>Bacillati</taxon>
        <taxon>Cyanobacteriota</taxon>
        <taxon>Cyanophyceae</taxon>
        <taxon>Oscillatoriophycideae</taxon>
        <taxon>Chroococcales</taxon>
        <taxon>Aphanothecaceae</taxon>
        <taxon>Gloeothece</taxon>
        <taxon>Gloeothece verrucosa</taxon>
    </lineage>
</organism>
<dbReference type="AlphaFoldDB" id="E0UD07"/>
<name>E0UD07_GLOV7</name>